<reference evidence="3" key="1">
    <citation type="submission" date="2022-11" db="UniProtKB">
        <authorList>
            <consortium name="WormBaseParasite"/>
        </authorList>
    </citation>
    <scope>IDENTIFICATION</scope>
</reference>
<keyword evidence="2" id="KW-1185">Reference proteome</keyword>
<keyword evidence="1" id="KW-0812">Transmembrane</keyword>
<dbReference type="Proteomes" id="UP000887565">
    <property type="component" value="Unplaced"/>
</dbReference>
<dbReference type="AlphaFoldDB" id="A0A915L1C5"/>
<evidence type="ECO:0000313" key="2">
    <source>
        <dbReference type="Proteomes" id="UP000887565"/>
    </source>
</evidence>
<dbReference type="WBParaSite" id="nRc.2.0.1.t44868-RA">
    <property type="protein sequence ID" value="nRc.2.0.1.t44868-RA"/>
    <property type="gene ID" value="nRc.2.0.1.g44868"/>
</dbReference>
<feature type="transmembrane region" description="Helical" evidence="1">
    <location>
        <begin position="38"/>
        <end position="56"/>
    </location>
</feature>
<organism evidence="2 3">
    <name type="scientific">Romanomermis culicivorax</name>
    <name type="common">Nematode worm</name>
    <dbReference type="NCBI Taxonomy" id="13658"/>
    <lineage>
        <taxon>Eukaryota</taxon>
        <taxon>Metazoa</taxon>
        <taxon>Ecdysozoa</taxon>
        <taxon>Nematoda</taxon>
        <taxon>Enoplea</taxon>
        <taxon>Dorylaimia</taxon>
        <taxon>Mermithida</taxon>
        <taxon>Mermithoidea</taxon>
        <taxon>Mermithidae</taxon>
        <taxon>Romanomermis</taxon>
    </lineage>
</organism>
<evidence type="ECO:0000256" key="1">
    <source>
        <dbReference type="SAM" id="Phobius"/>
    </source>
</evidence>
<keyword evidence="1" id="KW-0472">Membrane</keyword>
<keyword evidence="1" id="KW-1133">Transmembrane helix</keyword>
<name>A0A915L1C5_ROMCU</name>
<accession>A0A915L1C5</accession>
<evidence type="ECO:0000313" key="3">
    <source>
        <dbReference type="WBParaSite" id="nRc.2.0.1.t44868-RA"/>
    </source>
</evidence>
<proteinExistence type="predicted"/>
<protein>
    <submittedName>
        <fullName evidence="3">Uncharacterized protein</fullName>
    </submittedName>
</protein>
<sequence>MMKFIDPFENLKAVSITTVTFEKLVPVRTYMKFDPEKCLLSFLALFSMFMAMPPILCFV</sequence>